<dbReference type="EMBL" id="JAUOTP010000008">
    <property type="protein sequence ID" value="MDO6415894.1"/>
    <property type="molecule type" value="Genomic_DNA"/>
</dbReference>
<protein>
    <submittedName>
        <fullName evidence="1">Uncharacterized protein</fullName>
    </submittedName>
</protein>
<gene>
    <name evidence="1" type="ORF">Q4F19_16000</name>
</gene>
<sequence length="84" mass="8903">MSDAISFAALALTALAGVIVLALAGLRAWHEWVELQRYALSGGRRDPDAPPNALIASPSAARIELADLRERVRKLEAIAAGVDL</sequence>
<reference evidence="1" key="1">
    <citation type="submission" date="2023-07" db="EMBL/GenBank/DDBJ databases">
        <authorList>
            <person name="Kim M."/>
        </authorList>
    </citation>
    <scope>NUCLEOTIDE SEQUENCE</scope>
    <source>
        <strain evidence="1">BIUV-7</strain>
    </source>
</reference>
<proteinExistence type="predicted"/>
<dbReference type="RefSeq" id="WP_303545024.1">
    <property type="nucleotide sequence ID" value="NZ_JAUOTP010000008.1"/>
</dbReference>
<organism evidence="1 2">
    <name type="scientific">Sphingomonas natans</name>
    <dbReference type="NCBI Taxonomy" id="3063330"/>
    <lineage>
        <taxon>Bacteria</taxon>
        <taxon>Pseudomonadati</taxon>
        <taxon>Pseudomonadota</taxon>
        <taxon>Alphaproteobacteria</taxon>
        <taxon>Sphingomonadales</taxon>
        <taxon>Sphingomonadaceae</taxon>
        <taxon>Sphingomonas</taxon>
    </lineage>
</organism>
<name>A0ABT8YC42_9SPHN</name>
<dbReference type="Proteomes" id="UP001169764">
    <property type="component" value="Unassembled WGS sequence"/>
</dbReference>
<comment type="caution">
    <text evidence="1">The sequence shown here is derived from an EMBL/GenBank/DDBJ whole genome shotgun (WGS) entry which is preliminary data.</text>
</comment>
<accession>A0ABT8YC42</accession>
<evidence type="ECO:0000313" key="2">
    <source>
        <dbReference type="Proteomes" id="UP001169764"/>
    </source>
</evidence>
<evidence type="ECO:0000313" key="1">
    <source>
        <dbReference type="EMBL" id="MDO6415894.1"/>
    </source>
</evidence>
<keyword evidence="2" id="KW-1185">Reference proteome</keyword>